<gene>
    <name evidence="2" type="ORF">C7M84_017343</name>
</gene>
<reference evidence="2 3" key="1">
    <citation type="submission" date="2018-04" db="EMBL/GenBank/DDBJ databases">
        <authorList>
            <person name="Zhang X."/>
            <person name="Yuan J."/>
            <person name="Li F."/>
            <person name="Xiang J."/>
        </authorList>
    </citation>
    <scope>NUCLEOTIDE SEQUENCE [LARGE SCALE GENOMIC DNA]</scope>
    <source>
        <tissue evidence="2">Muscle</tissue>
    </source>
</reference>
<dbReference type="Proteomes" id="UP000283509">
    <property type="component" value="Unassembled WGS sequence"/>
</dbReference>
<dbReference type="EMBL" id="QCYY01003201">
    <property type="protein sequence ID" value="ROT64712.1"/>
    <property type="molecule type" value="Genomic_DNA"/>
</dbReference>
<protein>
    <submittedName>
        <fullName evidence="2">Uncharacterized protein</fullName>
    </submittedName>
</protein>
<sequence>MSYPFFPHVRILASDFLFVHFSGEVVQGVKERVSRVSSGGWVTSSELTKYVVRSRRISEVVVECRALNPAIDRVVKKTSIIDITQTVRHAHTAPPSDLAHTSTLPHSSGDRIPPQTKLKRTRPNEVLRPASPAPPERAQAGPSGKASAGCGMPRAPPPKPRTRLGAVRVTPPPASKGHSNALSGGVMAARMPCALASLLNSISFSPKQRLFHSLPLDYRLASFTPDGSLPLSPLLPRLLPSPSFTCHSSLSLSHPIRATLTRYLLHSTHSHSNSPSLIPHATRPSPPLPFFRHVPSPVFRYATSRPPSFITRTSLTLFQQTPLPLRSPSFTSTSPLPFHTHLPPLFSSLPHPPRSFSLAASLVSLLSARHSHLLLIPHSQLLSSSLPPPMRTPLFTPHSTPSKSHCPLPLYSSPTLHPRPVFHFPPSHSLFIPSPSHSTPTPSLSSPPSIPLPCPQNTHDSLMTHASGWHGLPPTTRQPHSPHASVSRDVWWCDLTSYSPPPPLPPPVPPPASPSILTPPPSFLPPFPPSPRVLSLPSPPPTLIFFHLPSLSFVP</sequence>
<name>A0A423SKI9_PENVA</name>
<feature type="region of interest" description="Disordered" evidence="1">
    <location>
        <begin position="86"/>
        <end position="164"/>
    </location>
</feature>
<accession>A0A423SKI9</accession>
<reference evidence="2 3" key="2">
    <citation type="submission" date="2019-01" db="EMBL/GenBank/DDBJ databases">
        <title>The decoding of complex shrimp genome reveals the adaptation for benthos swimmer, frequently molting mechanism and breeding impact on genome.</title>
        <authorList>
            <person name="Sun Y."/>
            <person name="Gao Y."/>
            <person name="Yu Y."/>
        </authorList>
    </citation>
    <scope>NUCLEOTIDE SEQUENCE [LARGE SCALE GENOMIC DNA]</scope>
    <source>
        <tissue evidence="2">Muscle</tissue>
    </source>
</reference>
<feature type="region of interest" description="Disordered" evidence="1">
    <location>
        <begin position="461"/>
        <end position="483"/>
    </location>
</feature>
<keyword evidence="3" id="KW-1185">Reference proteome</keyword>
<evidence type="ECO:0000313" key="2">
    <source>
        <dbReference type="EMBL" id="ROT64712.1"/>
    </source>
</evidence>
<evidence type="ECO:0000256" key="1">
    <source>
        <dbReference type="SAM" id="MobiDB-lite"/>
    </source>
</evidence>
<dbReference type="AlphaFoldDB" id="A0A423SKI9"/>
<organism evidence="2 3">
    <name type="scientific">Penaeus vannamei</name>
    <name type="common">Whiteleg shrimp</name>
    <name type="synonym">Litopenaeus vannamei</name>
    <dbReference type="NCBI Taxonomy" id="6689"/>
    <lineage>
        <taxon>Eukaryota</taxon>
        <taxon>Metazoa</taxon>
        <taxon>Ecdysozoa</taxon>
        <taxon>Arthropoda</taxon>
        <taxon>Crustacea</taxon>
        <taxon>Multicrustacea</taxon>
        <taxon>Malacostraca</taxon>
        <taxon>Eumalacostraca</taxon>
        <taxon>Eucarida</taxon>
        <taxon>Decapoda</taxon>
        <taxon>Dendrobranchiata</taxon>
        <taxon>Penaeoidea</taxon>
        <taxon>Penaeidae</taxon>
        <taxon>Penaeus</taxon>
    </lineage>
</organism>
<comment type="caution">
    <text evidence="2">The sequence shown here is derived from an EMBL/GenBank/DDBJ whole genome shotgun (WGS) entry which is preliminary data.</text>
</comment>
<proteinExistence type="predicted"/>
<evidence type="ECO:0000313" key="3">
    <source>
        <dbReference type="Proteomes" id="UP000283509"/>
    </source>
</evidence>